<dbReference type="Proteomes" id="UP000092993">
    <property type="component" value="Unassembled WGS sequence"/>
</dbReference>
<accession>A0A1C7M4D4</accession>
<keyword evidence="2" id="KW-1185">Reference proteome</keyword>
<dbReference type="AlphaFoldDB" id="A0A1C7M4D4"/>
<name>A0A1C7M4D4_GRIFR</name>
<evidence type="ECO:0000313" key="2">
    <source>
        <dbReference type="Proteomes" id="UP000092993"/>
    </source>
</evidence>
<organism evidence="1 2">
    <name type="scientific">Grifola frondosa</name>
    <name type="common">Maitake</name>
    <name type="synonym">Polyporus frondosus</name>
    <dbReference type="NCBI Taxonomy" id="5627"/>
    <lineage>
        <taxon>Eukaryota</taxon>
        <taxon>Fungi</taxon>
        <taxon>Dikarya</taxon>
        <taxon>Basidiomycota</taxon>
        <taxon>Agaricomycotina</taxon>
        <taxon>Agaricomycetes</taxon>
        <taxon>Polyporales</taxon>
        <taxon>Grifolaceae</taxon>
        <taxon>Grifola</taxon>
    </lineage>
</organism>
<evidence type="ECO:0000313" key="1">
    <source>
        <dbReference type="EMBL" id="OBZ71795.1"/>
    </source>
</evidence>
<reference evidence="1 2" key="1">
    <citation type="submission" date="2016-03" db="EMBL/GenBank/DDBJ databases">
        <title>Whole genome sequencing of Grifola frondosa 9006-11.</title>
        <authorList>
            <person name="Min B."/>
            <person name="Park H."/>
            <person name="Kim J.-G."/>
            <person name="Cho H."/>
            <person name="Oh Y.-L."/>
            <person name="Kong W.-S."/>
            <person name="Choi I.-G."/>
        </authorList>
    </citation>
    <scope>NUCLEOTIDE SEQUENCE [LARGE SCALE GENOMIC DNA]</scope>
    <source>
        <strain evidence="1 2">9006-11</strain>
    </source>
</reference>
<gene>
    <name evidence="1" type="ORF">A0H81_08078</name>
</gene>
<proteinExistence type="predicted"/>
<protein>
    <submittedName>
        <fullName evidence="1">Uncharacterized protein</fullName>
    </submittedName>
</protein>
<sequence length="83" mass="9376">MPLTPPVPQIVLDIRGHPCSEPLILMLVILIELLKDWVQVDLGCFEHRFELLDASEDLGPVESECWKWEQGAGALVKVRKDAQ</sequence>
<dbReference type="EMBL" id="LUGG01000010">
    <property type="protein sequence ID" value="OBZ71795.1"/>
    <property type="molecule type" value="Genomic_DNA"/>
</dbReference>
<comment type="caution">
    <text evidence="1">The sequence shown here is derived from an EMBL/GenBank/DDBJ whole genome shotgun (WGS) entry which is preliminary data.</text>
</comment>